<evidence type="ECO:0000313" key="3">
    <source>
        <dbReference type="Proteomes" id="UP000480275"/>
    </source>
</evidence>
<comment type="caution">
    <text evidence="2">The sequence shown here is derived from an EMBL/GenBank/DDBJ whole genome shotgun (WGS) entry which is preliminary data.</text>
</comment>
<name>A0A6L5JUR9_RHOTE</name>
<evidence type="ECO:0000313" key="2">
    <source>
        <dbReference type="EMBL" id="MQY51127.1"/>
    </source>
</evidence>
<organism evidence="2 3">
    <name type="scientific">Rhodocyclus tenuis</name>
    <name type="common">Rhodospirillum tenue</name>
    <dbReference type="NCBI Taxonomy" id="1066"/>
    <lineage>
        <taxon>Bacteria</taxon>
        <taxon>Pseudomonadati</taxon>
        <taxon>Pseudomonadota</taxon>
        <taxon>Betaproteobacteria</taxon>
        <taxon>Rhodocyclales</taxon>
        <taxon>Rhodocyclaceae</taxon>
        <taxon>Rhodocyclus</taxon>
    </lineage>
</organism>
<keyword evidence="1" id="KW-1133">Transmembrane helix</keyword>
<reference evidence="2 3" key="1">
    <citation type="submission" date="2019-10" db="EMBL/GenBank/DDBJ databases">
        <title>Whole-genome sequence of the purple nonsulfur photosynthetic bacterium Rhodocyclus tenuis.</title>
        <authorList>
            <person name="Kyndt J.A."/>
            <person name="Meyer T.E."/>
        </authorList>
    </citation>
    <scope>NUCLEOTIDE SEQUENCE [LARGE SCALE GENOMIC DNA]</scope>
    <source>
        <strain evidence="2 3">DSM 110</strain>
    </source>
</reference>
<accession>A0A6L5JUR9</accession>
<dbReference type="Proteomes" id="UP000480275">
    <property type="component" value="Unassembled WGS sequence"/>
</dbReference>
<gene>
    <name evidence="2" type="ORF">GHK24_04960</name>
</gene>
<protein>
    <recommendedName>
        <fullName evidence="4">Transmembrane protein</fullName>
    </recommendedName>
</protein>
<feature type="transmembrane region" description="Helical" evidence="1">
    <location>
        <begin position="61"/>
        <end position="83"/>
    </location>
</feature>
<keyword evidence="1" id="KW-0812">Transmembrane</keyword>
<keyword evidence="1" id="KW-0472">Membrane</keyword>
<evidence type="ECO:0008006" key="4">
    <source>
        <dbReference type="Google" id="ProtNLM"/>
    </source>
</evidence>
<evidence type="ECO:0000256" key="1">
    <source>
        <dbReference type="SAM" id="Phobius"/>
    </source>
</evidence>
<feature type="transmembrane region" description="Helical" evidence="1">
    <location>
        <begin position="6"/>
        <end position="24"/>
    </location>
</feature>
<proteinExistence type="predicted"/>
<dbReference type="AlphaFoldDB" id="A0A6L5JUR9"/>
<feature type="transmembrane region" description="Helical" evidence="1">
    <location>
        <begin position="36"/>
        <end position="55"/>
    </location>
</feature>
<sequence length="84" mass="8961">MTSAGVFGGLALALALTGLFAWLWPGGIAAHGKYQFVMWLLAPLWLAAMNAAFLFRNGRRAWQALGGASLAAFAGLFACRHFFA</sequence>
<dbReference type="EMBL" id="WIXJ01000002">
    <property type="protein sequence ID" value="MQY51127.1"/>
    <property type="molecule type" value="Genomic_DNA"/>
</dbReference>